<dbReference type="Proteomes" id="UP000612362">
    <property type="component" value="Unassembled WGS sequence"/>
</dbReference>
<reference evidence="4" key="1">
    <citation type="submission" date="2020-10" db="EMBL/GenBank/DDBJ databases">
        <title>Taxonomic study of unclassified bacteria belonging to the class Ktedonobacteria.</title>
        <authorList>
            <person name="Yabe S."/>
            <person name="Wang C.M."/>
            <person name="Zheng Y."/>
            <person name="Sakai Y."/>
            <person name="Cavaletti L."/>
            <person name="Monciardini P."/>
            <person name="Donadio S."/>
        </authorList>
    </citation>
    <scope>NUCLEOTIDE SEQUENCE</scope>
    <source>
        <strain evidence="4">SOSP1-1</strain>
    </source>
</reference>
<dbReference type="GO" id="GO:0000976">
    <property type="term" value="F:transcription cis-regulatory region binding"/>
    <property type="evidence" value="ECO:0007669"/>
    <property type="project" value="TreeGrafter"/>
</dbReference>
<dbReference type="SUPFAM" id="SSF46689">
    <property type="entry name" value="Homeodomain-like"/>
    <property type="match status" value="1"/>
</dbReference>
<dbReference type="InterPro" id="IPR054422">
    <property type="entry name" value="TetR-like_HI_0893_C"/>
</dbReference>
<dbReference type="InterPro" id="IPR009057">
    <property type="entry name" value="Homeodomain-like_sf"/>
</dbReference>
<feature type="DNA-binding region" description="H-T-H motif" evidence="2">
    <location>
        <begin position="33"/>
        <end position="52"/>
    </location>
</feature>
<dbReference type="PANTHER" id="PTHR30055:SF207">
    <property type="entry name" value="HTH-TYPE TRANSCRIPTIONAL REPRESSOR FATR"/>
    <property type="match status" value="1"/>
</dbReference>
<dbReference type="PROSITE" id="PS50977">
    <property type="entry name" value="HTH_TETR_2"/>
    <property type="match status" value="1"/>
</dbReference>
<dbReference type="PANTHER" id="PTHR30055">
    <property type="entry name" value="HTH-TYPE TRANSCRIPTIONAL REGULATOR RUTR"/>
    <property type="match status" value="1"/>
</dbReference>
<dbReference type="Pfam" id="PF22604">
    <property type="entry name" value="TetR_HI_0893_C"/>
    <property type="match status" value="1"/>
</dbReference>
<organism evidence="4 5">
    <name type="scientific">Ktedonospora formicarum</name>
    <dbReference type="NCBI Taxonomy" id="2778364"/>
    <lineage>
        <taxon>Bacteria</taxon>
        <taxon>Bacillati</taxon>
        <taxon>Chloroflexota</taxon>
        <taxon>Ktedonobacteria</taxon>
        <taxon>Ktedonobacterales</taxon>
        <taxon>Ktedonobacteraceae</taxon>
        <taxon>Ktedonospora</taxon>
    </lineage>
</organism>
<keyword evidence="5" id="KW-1185">Reference proteome</keyword>
<evidence type="ECO:0000256" key="2">
    <source>
        <dbReference type="PROSITE-ProRule" id="PRU00335"/>
    </source>
</evidence>
<proteinExistence type="predicted"/>
<dbReference type="EMBL" id="BNJF01000004">
    <property type="protein sequence ID" value="GHO48927.1"/>
    <property type="molecule type" value="Genomic_DNA"/>
</dbReference>
<evidence type="ECO:0000313" key="4">
    <source>
        <dbReference type="EMBL" id="GHO48927.1"/>
    </source>
</evidence>
<protein>
    <submittedName>
        <fullName evidence="4">TetR family transcriptional regulator</fullName>
    </submittedName>
</protein>
<feature type="domain" description="HTH tetR-type" evidence="3">
    <location>
        <begin position="10"/>
        <end position="70"/>
    </location>
</feature>
<evidence type="ECO:0000256" key="1">
    <source>
        <dbReference type="ARBA" id="ARBA00023125"/>
    </source>
</evidence>
<dbReference type="AlphaFoldDB" id="A0A8J3MU52"/>
<dbReference type="PRINTS" id="PR00455">
    <property type="entry name" value="HTHTETR"/>
</dbReference>
<dbReference type="Pfam" id="PF00440">
    <property type="entry name" value="TetR_N"/>
    <property type="match status" value="1"/>
</dbReference>
<sequence>MFEEGTIPKGEKREAILEAALKLIAEQGLQHTPMSLISRHARVSAGGIYHHFESKEDLLQTLYQRIMQEMISAIVGADDPSQPLAKRFQTLWLSMFRYGLAHRQELVFLEQYESVPIHTEEACNDALGEEQTLNRLIVDLRAQELIKDLPLVIISELTYGMALKLAKQVHAGQVRLDDATLAEIAKACWDAIAR</sequence>
<name>A0A8J3MU52_9CHLR</name>
<dbReference type="GO" id="GO:0003700">
    <property type="term" value="F:DNA-binding transcription factor activity"/>
    <property type="evidence" value="ECO:0007669"/>
    <property type="project" value="TreeGrafter"/>
</dbReference>
<gene>
    <name evidence="4" type="ORF">KSX_70900</name>
</gene>
<dbReference type="Gene3D" id="1.10.357.10">
    <property type="entry name" value="Tetracycline Repressor, domain 2"/>
    <property type="match status" value="1"/>
</dbReference>
<accession>A0A8J3MU52</accession>
<dbReference type="InterPro" id="IPR001647">
    <property type="entry name" value="HTH_TetR"/>
</dbReference>
<dbReference type="InterPro" id="IPR050109">
    <property type="entry name" value="HTH-type_TetR-like_transc_reg"/>
</dbReference>
<keyword evidence="1 2" id="KW-0238">DNA-binding</keyword>
<evidence type="ECO:0000313" key="5">
    <source>
        <dbReference type="Proteomes" id="UP000612362"/>
    </source>
</evidence>
<evidence type="ECO:0000259" key="3">
    <source>
        <dbReference type="PROSITE" id="PS50977"/>
    </source>
</evidence>
<comment type="caution">
    <text evidence="4">The sequence shown here is derived from an EMBL/GenBank/DDBJ whole genome shotgun (WGS) entry which is preliminary data.</text>
</comment>
<dbReference type="RefSeq" id="WP_220198070.1">
    <property type="nucleotide sequence ID" value="NZ_BNJF01000004.1"/>
</dbReference>